<feature type="transmembrane region" description="Helical" evidence="1">
    <location>
        <begin position="55"/>
        <end position="78"/>
    </location>
</feature>
<keyword evidence="3" id="KW-1185">Reference proteome</keyword>
<reference evidence="3" key="1">
    <citation type="submission" date="2010-09" db="EMBL/GenBank/DDBJ databases">
        <title>The genome sequence of Geomyces destructans 20631-21.</title>
        <authorList>
            <consortium name="The Broad Institute Genome Sequencing Platform"/>
            <person name="Cuomo C.A."/>
            <person name="Blehert D.S."/>
            <person name="Lorch J.M."/>
            <person name="Young S.K."/>
            <person name="Zeng Q."/>
            <person name="Gargeya S."/>
            <person name="Fitzgerald M."/>
            <person name="Haas B."/>
            <person name="Abouelleil A."/>
            <person name="Alvarado L."/>
            <person name="Arachchi H.M."/>
            <person name="Berlin A."/>
            <person name="Brown A."/>
            <person name="Chapman S.B."/>
            <person name="Chen Z."/>
            <person name="Dunbar C."/>
            <person name="Freedman E."/>
            <person name="Gearin G."/>
            <person name="Gellesch M."/>
            <person name="Goldberg J."/>
            <person name="Griggs A."/>
            <person name="Gujja S."/>
            <person name="Heiman D."/>
            <person name="Howarth C."/>
            <person name="Larson L."/>
            <person name="Lui A."/>
            <person name="MacDonald P.J.P."/>
            <person name="Montmayeur A."/>
            <person name="Murphy C."/>
            <person name="Neiman D."/>
            <person name="Pearson M."/>
            <person name="Priest M."/>
            <person name="Roberts A."/>
            <person name="Saif S."/>
            <person name="Shea T."/>
            <person name="Shenoy N."/>
            <person name="Sisk P."/>
            <person name="Stolte C."/>
            <person name="Sykes S."/>
            <person name="Wortman J."/>
            <person name="Nusbaum C."/>
            <person name="Birren B."/>
        </authorList>
    </citation>
    <scope>NUCLEOTIDE SEQUENCE [LARGE SCALE GENOMIC DNA]</scope>
    <source>
        <strain evidence="3">ATCC MYA-4855 / 20631-21</strain>
    </source>
</reference>
<proteinExistence type="predicted"/>
<dbReference type="VEuPathDB" id="FungiDB:GMDG_04572"/>
<keyword evidence="1" id="KW-1133">Transmembrane helix</keyword>
<dbReference type="InParanoid" id="L8GBE4"/>
<evidence type="ECO:0000313" key="3">
    <source>
        <dbReference type="Proteomes" id="UP000011064"/>
    </source>
</evidence>
<evidence type="ECO:0000256" key="1">
    <source>
        <dbReference type="SAM" id="Phobius"/>
    </source>
</evidence>
<dbReference type="STRING" id="658429.L8GBE4"/>
<name>L8GBE4_PSED2</name>
<organism evidence="2 3">
    <name type="scientific">Pseudogymnoascus destructans (strain ATCC MYA-4855 / 20631-21)</name>
    <name type="common">Bat white-nose syndrome fungus</name>
    <name type="synonym">Geomyces destructans</name>
    <dbReference type="NCBI Taxonomy" id="658429"/>
    <lineage>
        <taxon>Eukaryota</taxon>
        <taxon>Fungi</taxon>
        <taxon>Dikarya</taxon>
        <taxon>Ascomycota</taxon>
        <taxon>Pezizomycotina</taxon>
        <taxon>Leotiomycetes</taxon>
        <taxon>Thelebolales</taxon>
        <taxon>Thelebolaceae</taxon>
        <taxon>Pseudogymnoascus</taxon>
    </lineage>
</organism>
<evidence type="ECO:0000313" key="2">
    <source>
        <dbReference type="EMBL" id="ELR10179.1"/>
    </source>
</evidence>
<dbReference type="AlphaFoldDB" id="L8GBE4"/>
<gene>
    <name evidence="2" type="ORF">GMDG_04572</name>
</gene>
<keyword evidence="1" id="KW-0812">Transmembrane</keyword>
<sequence length="148" mass="16284">MMGPVFRSRRGRLALLPPRAVRAQSLGRLPLLLPSPTLQRAALGPDALVCPVPRAGFYAIVMSVAGVSTVGCMVRWMAYFFARVILSEVLSWMAPPGSPPQKTYMECYALRQNTLETKRKTTRMSSTTMSTTTWGLLVPTTTATTYDI</sequence>
<accession>L8GBE4</accession>
<dbReference type="HOGENOM" id="CLU_1759616_0_0_1"/>
<keyword evidence="1" id="KW-0472">Membrane</keyword>
<protein>
    <submittedName>
        <fullName evidence="2">Uncharacterized protein</fullName>
    </submittedName>
</protein>
<dbReference type="Proteomes" id="UP000011064">
    <property type="component" value="Unassembled WGS sequence"/>
</dbReference>
<dbReference type="EMBL" id="GL573253">
    <property type="protein sequence ID" value="ELR10179.1"/>
    <property type="molecule type" value="Genomic_DNA"/>
</dbReference>